<evidence type="ECO:0000256" key="8">
    <source>
        <dbReference type="ARBA" id="ARBA00035363"/>
    </source>
</evidence>
<organism evidence="9 10">
    <name type="scientific">Brachionus plicatilis</name>
    <name type="common">Marine rotifer</name>
    <name type="synonym">Brachionus muelleri</name>
    <dbReference type="NCBI Taxonomy" id="10195"/>
    <lineage>
        <taxon>Eukaryota</taxon>
        <taxon>Metazoa</taxon>
        <taxon>Spiralia</taxon>
        <taxon>Gnathifera</taxon>
        <taxon>Rotifera</taxon>
        <taxon>Eurotatoria</taxon>
        <taxon>Monogononta</taxon>
        <taxon>Pseudotrocha</taxon>
        <taxon>Ploima</taxon>
        <taxon>Brachionidae</taxon>
        <taxon>Brachionus</taxon>
    </lineage>
</organism>
<dbReference type="Proteomes" id="UP000276133">
    <property type="component" value="Unassembled WGS sequence"/>
</dbReference>
<evidence type="ECO:0000256" key="1">
    <source>
        <dbReference type="ARBA" id="ARBA00004173"/>
    </source>
</evidence>
<dbReference type="PANTHER" id="PTHR13231:SF3">
    <property type="entry name" value="SMALL RIBOSOMAL SUBUNIT PROTEIN MS31"/>
    <property type="match status" value="1"/>
</dbReference>
<evidence type="ECO:0000256" key="6">
    <source>
        <dbReference type="ARBA" id="ARBA00023274"/>
    </source>
</evidence>
<dbReference type="InterPro" id="IPR026299">
    <property type="entry name" value="MRP-S31"/>
</dbReference>
<dbReference type="GO" id="GO:0005763">
    <property type="term" value="C:mitochondrial small ribosomal subunit"/>
    <property type="evidence" value="ECO:0007669"/>
    <property type="project" value="InterPro"/>
</dbReference>
<evidence type="ECO:0000313" key="10">
    <source>
        <dbReference type="Proteomes" id="UP000276133"/>
    </source>
</evidence>
<evidence type="ECO:0000256" key="4">
    <source>
        <dbReference type="ARBA" id="ARBA00022980"/>
    </source>
</evidence>
<dbReference type="PANTHER" id="PTHR13231">
    <property type="entry name" value="MITOCHONDRIAL RIBOSOMAL PROTEIN S31"/>
    <property type="match status" value="1"/>
</dbReference>
<keyword evidence="5" id="KW-0496">Mitochondrion</keyword>
<protein>
    <recommendedName>
        <fullName evidence="7">Small ribosomal subunit protein mS31</fullName>
    </recommendedName>
    <alternativeName>
        <fullName evidence="8">28S ribosomal protein S31, mitochondrial</fullName>
    </alternativeName>
</protein>
<dbReference type="STRING" id="10195.A0A3M7SCX8"/>
<reference evidence="9 10" key="1">
    <citation type="journal article" date="2018" name="Sci. Rep.">
        <title>Genomic signatures of local adaptation to the degree of environmental predictability in rotifers.</title>
        <authorList>
            <person name="Franch-Gras L."/>
            <person name="Hahn C."/>
            <person name="Garcia-Roger E.M."/>
            <person name="Carmona M.J."/>
            <person name="Serra M."/>
            <person name="Gomez A."/>
        </authorList>
    </citation>
    <scope>NUCLEOTIDE SEQUENCE [LARGE SCALE GENOMIC DNA]</scope>
    <source>
        <strain evidence="9">HYR1</strain>
    </source>
</reference>
<proteinExistence type="inferred from homology"/>
<comment type="caution">
    <text evidence="9">The sequence shown here is derived from an EMBL/GenBank/DDBJ whole genome shotgun (WGS) entry which is preliminary data.</text>
</comment>
<accession>A0A3M7SCX8</accession>
<keyword evidence="4" id="KW-0689">Ribosomal protein</keyword>
<keyword evidence="3" id="KW-0809">Transit peptide</keyword>
<dbReference type="AlphaFoldDB" id="A0A3M7SCX8"/>
<evidence type="ECO:0000256" key="5">
    <source>
        <dbReference type="ARBA" id="ARBA00023128"/>
    </source>
</evidence>
<comment type="similarity">
    <text evidence="2">Belongs to the mitochondrion-specific ribosomal protein mS31 family.</text>
</comment>
<keyword evidence="6" id="KW-0687">Ribonucleoprotein</keyword>
<dbReference type="Pfam" id="PF15433">
    <property type="entry name" value="MRP-S31"/>
    <property type="match status" value="1"/>
</dbReference>
<comment type="subcellular location">
    <subcellularLocation>
        <location evidence="1">Mitochondrion</location>
    </subcellularLocation>
</comment>
<dbReference type="EMBL" id="REGN01001647">
    <property type="protein sequence ID" value="RNA33380.1"/>
    <property type="molecule type" value="Genomic_DNA"/>
</dbReference>
<sequence length="340" mass="39451">MSFISLNESKQKPNLLRTETKLDKSKKIVQATRKNEEKIVKPPFTFQFSAQISKNLEKKPKEKIKIDESKKNFEKKLNQSAQKVAKLIEKDTNEQVKTTGVILDKMVTSFAKVKKKAKNQPNDSDEPQMGQINKNNIELIQLLSVNSEKYDDEFKIKSDDLISPIPQQAKIRLQTDSPYQKFQSLTSGSGLSIFTEVKLTSKTVESPIWSMHHDQELKQAQEILPLNGFEELIHLTNQGKLWKFPIDNEQDVDESDAQVPFHEHVFLDHYLEEFPQIEPIQNFMTLALNGLSQNSFLSIKEKKEIIDWYKTYFNDKMDIIKEALEAERQEASFRESIENK</sequence>
<dbReference type="OrthoDB" id="5989925at2759"/>
<gene>
    <name evidence="9" type="ORF">BpHYR1_045176</name>
</gene>
<evidence type="ECO:0000256" key="2">
    <source>
        <dbReference type="ARBA" id="ARBA00011057"/>
    </source>
</evidence>
<evidence type="ECO:0000256" key="3">
    <source>
        <dbReference type="ARBA" id="ARBA00022946"/>
    </source>
</evidence>
<evidence type="ECO:0000313" key="9">
    <source>
        <dbReference type="EMBL" id="RNA33380.1"/>
    </source>
</evidence>
<keyword evidence="10" id="KW-1185">Reference proteome</keyword>
<evidence type="ECO:0000256" key="7">
    <source>
        <dbReference type="ARBA" id="ARBA00035133"/>
    </source>
</evidence>
<name>A0A3M7SCX8_BRAPC</name>
<dbReference type="GO" id="GO:0003735">
    <property type="term" value="F:structural constituent of ribosome"/>
    <property type="evidence" value="ECO:0007669"/>
    <property type="project" value="InterPro"/>
</dbReference>